<comment type="caution">
    <text evidence="1">The sequence shown here is derived from an EMBL/GenBank/DDBJ whole genome shotgun (WGS) entry which is preliminary data.</text>
</comment>
<proteinExistence type="predicted"/>
<evidence type="ECO:0000313" key="1">
    <source>
        <dbReference type="EMBL" id="KAH7924738.1"/>
    </source>
</evidence>
<keyword evidence="2" id="KW-1185">Reference proteome</keyword>
<gene>
    <name evidence="1" type="ORF">BV22DRAFT_1090327</name>
</gene>
<organism evidence="1 2">
    <name type="scientific">Leucogyrophana mollusca</name>
    <dbReference type="NCBI Taxonomy" id="85980"/>
    <lineage>
        <taxon>Eukaryota</taxon>
        <taxon>Fungi</taxon>
        <taxon>Dikarya</taxon>
        <taxon>Basidiomycota</taxon>
        <taxon>Agaricomycotina</taxon>
        <taxon>Agaricomycetes</taxon>
        <taxon>Agaricomycetidae</taxon>
        <taxon>Boletales</taxon>
        <taxon>Boletales incertae sedis</taxon>
        <taxon>Leucogyrophana</taxon>
    </lineage>
</organism>
<dbReference type="EMBL" id="MU266417">
    <property type="protein sequence ID" value="KAH7924738.1"/>
    <property type="molecule type" value="Genomic_DNA"/>
</dbReference>
<sequence length="802" mass="87687">MAKSFAQYASQFLTQQNPASSLSSSQPLFFSFTTDEGSRAGNDHDTDVDDLDDPHLRASHVSRTSARADYRSRRVDEMDDEDPYLRLDEEDPRPGASRYASQSIPLISSHYARSDSQEYPKGWLAHQASPPRHIRSPSPSTSSMDSGSSSPPFKQPILDRSIRPQPAPPPPPPRAREPVSLSLTESLLPRDGTTRPVDVFSLPDPRHVPRGRRKYNDSTWTVVWCTGVSISVFFSILLLFTTKKERKIPGLSTPYTTLLHTIPMITILTFSSAIVAYAHVFLLRIFVRPVMVATSVFIPATLFVSAIWAFVGSFMWDGDQEPTWGETTGLRLFSLVPLVLSILTARRLVDLPREIHSTSSILDLTTQLLLANPFLLALSPAILLITLVASIPFLTLIFRLLLIGYTTRPSGGGLEYHLYGSADWAIFGAVAVWLWTWGVARGTLRATCAGVIGAWYFADPDMSPPPPGDTHTIHAALMRSGYSSLGSIVLAALILTGIRLLGLVTLGLRLLPVYMPLALRPWLQPLTIGAGMAVGYLEGVTSSLSKYALVYTGLTGDPFFPSARRARALTAAVEAASAGRYRRKFKTEPPLTLLTYAPLTLTFPFALMTYLFVAHTLSAPDQALGAALLAGGITALVGLFCIGLVKDTADALYVCYCIDKDGGERRRDQVFAAFEYEIQPRNPPRSQPPPDARSPPKVHRPAAPPQIPNPNTPPPSQPLQHPMQPVQPPAPHPPLPMPEPDIDPFEHEPLDDLDSPMPPPDRRAVMPYSVSPEAGRSDSLGESDDEEGEGEESQLFPGSGLF</sequence>
<name>A0ACB8BHK2_9AGAM</name>
<dbReference type="Proteomes" id="UP000790709">
    <property type="component" value="Unassembled WGS sequence"/>
</dbReference>
<evidence type="ECO:0000313" key="2">
    <source>
        <dbReference type="Proteomes" id="UP000790709"/>
    </source>
</evidence>
<protein>
    <submittedName>
        <fullName evidence="1">Uncharacterized protein</fullName>
    </submittedName>
</protein>
<reference evidence="1" key="1">
    <citation type="journal article" date="2021" name="New Phytol.">
        <title>Evolutionary innovations through gain and loss of genes in the ectomycorrhizal Boletales.</title>
        <authorList>
            <person name="Wu G."/>
            <person name="Miyauchi S."/>
            <person name="Morin E."/>
            <person name="Kuo A."/>
            <person name="Drula E."/>
            <person name="Varga T."/>
            <person name="Kohler A."/>
            <person name="Feng B."/>
            <person name="Cao Y."/>
            <person name="Lipzen A."/>
            <person name="Daum C."/>
            <person name="Hundley H."/>
            <person name="Pangilinan J."/>
            <person name="Johnson J."/>
            <person name="Barry K."/>
            <person name="LaButti K."/>
            <person name="Ng V."/>
            <person name="Ahrendt S."/>
            <person name="Min B."/>
            <person name="Choi I.G."/>
            <person name="Park H."/>
            <person name="Plett J.M."/>
            <person name="Magnuson J."/>
            <person name="Spatafora J.W."/>
            <person name="Nagy L.G."/>
            <person name="Henrissat B."/>
            <person name="Grigoriev I.V."/>
            <person name="Yang Z.L."/>
            <person name="Xu J."/>
            <person name="Martin F.M."/>
        </authorList>
    </citation>
    <scope>NUCLEOTIDE SEQUENCE</scope>
    <source>
        <strain evidence="1">KUC20120723A-06</strain>
    </source>
</reference>
<accession>A0ACB8BHK2</accession>